<keyword evidence="2" id="KW-1185">Reference proteome</keyword>
<protein>
    <submittedName>
        <fullName evidence="1">Uncharacterized protein</fullName>
    </submittedName>
</protein>
<dbReference type="AlphaFoldDB" id="A0A7H0GMH1"/>
<dbReference type="KEGG" id="daer:H9K75_05620"/>
<dbReference type="RefSeq" id="WP_187725076.1">
    <property type="nucleotide sequence ID" value="NZ_CP060783.1"/>
</dbReference>
<evidence type="ECO:0000313" key="1">
    <source>
        <dbReference type="EMBL" id="QNP49487.1"/>
    </source>
</evidence>
<dbReference type="EMBL" id="CP060783">
    <property type="protein sequence ID" value="QNP49487.1"/>
    <property type="molecule type" value="Genomic_DNA"/>
</dbReference>
<gene>
    <name evidence="1" type="ORF">H9K75_05620</name>
</gene>
<evidence type="ECO:0000313" key="2">
    <source>
        <dbReference type="Proteomes" id="UP000516028"/>
    </source>
</evidence>
<proteinExistence type="predicted"/>
<name>A0A7H0GMH1_9BURK</name>
<dbReference type="Proteomes" id="UP000516028">
    <property type="component" value="Chromosome"/>
</dbReference>
<sequence length="123" mass="14275">MLSDQDYQKLKIFIDVFFEWYTPKYPTTPDGTPSQFLEKIEKESLANAKKGMLMSLNDSIEWTSKWTSEEVAEADARMELAGTFTLSEVRRQYSKKFIQILRRGKIISQSEYYLVKGIADGEV</sequence>
<reference evidence="1 2" key="1">
    <citation type="submission" date="2020-08" db="EMBL/GenBank/DDBJ databases">
        <title>Genome sequence of Diaphorobacter aerolatus KACC 16536T.</title>
        <authorList>
            <person name="Hyun D.-W."/>
            <person name="Bae J.-W."/>
        </authorList>
    </citation>
    <scope>NUCLEOTIDE SEQUENCE [LARGE SCALE GENOMIC DNA]</scope>
    <source>
        <strain evidence="1 2">KACC 16536</strain>
    </source>
</reference>
<accession>A0A7H0GMH1</accession>
<organism evidence="1 2">
    <name type="scientific">Diaphorobacter aerolatus</name>
    <dbReference type="NCBI Taxonomy" id="1288495"/>
    <lineage>
        <taxon>Bacteria</taxon>
        <taxon>Pseudomonadati</taxon>
        <taxon>Pseudomonadota</taxon>
        <taxon>Betaproteobacteria</taxon>
        <taxon>Burkholderiales</taxon>
        <taxon>Comamonadaceae</taxon>
        <taxon>Diaphorobacter</taxon>
    </lineage>
</organism>